<gene>
    <name evidence="1" type="ORF">CTM89_14715</name>
</gene>
<dbReference type="OrthoDB" id="10011204at2"/>
<sequence length="112" mass="12803">MLGFKINIESLKLNLYKVDGIVGYINESFLFNSVRLDSENVGKLKGETFKINDSRINGLNIKNGRFLININDVNMDVDYVNLYNEKFIKKINIDNYNVAALLLALTPNKDKN</sequence>
<dbReference type="RefSeq" id="WP_045070327.1">
    <property type="nucleotide sequence ID" value="NZ_JZSL01000025.1"/>
</dbReference>
<evidence type="ECO:0000313" key="2">
    <source>
        <dbReference type="Proteomes" id="UP000240410"/>
    </source>
</evidence>
<name>A0A2T3M7I1_PHOLE</name>
<accession>A0A2T3M7I1</accession>
<protein>
    <submittedName>
        <fullName evidence="1">Uncharacterized protein</fullName>
    </submittedName>
</protein>
<proteinExistence type="predicted"/>
<reference evidence="1 2" key="1">
    <citation type="submission" date="2018-03" db="EMBL/GenBank/DDBJ databases">
        <title>Whole genome sequencing of Histamine producing bacteria.</title>
        <authorList>
            <person name="Butler K."/>
        </authorList>
    </citation>
    <scope>NUCLEOTIDE SEQUENCE [LARGE SCALE GENOMIC DNA]</scope>
    <source>
        <strain evidence="1 2">ATCC 33979</strain>
    </source>
</reference>
<dbReference type="Proteomes" id="UP000240410">
    <property type="component" value="Unassembled WGS sequence"/>
</dbReference>
<comment type="caution">
    <text evidence="1">The sequence shown here is derived from an EMBL/GenBank/DDBJ whole genome shotgun (WGS) entry which is preliminary data.</text>
</comment>
<dbReference type="AlphaFoldDB" id="A0A2T3M7I1"/>
<evidence type="ECO:0000313" key="1">
    <source>
        <dbReference type="EMBL" id="PSV88229.1"/>
    </source>
</evidence>
<dbReference type="EMBL" id="PYOJ01000019">
    <property type="protein sequence ID" value="PSV88229.1"/>
    <property type="molecule type" value="Genomic_DNA"/>
</dbReference>
<organism evidence="1 2">
    <name type="scientific">Photobacterium leiognathi</name>
    <dbReference type="NCBI Taxonomy" id="553611"/>
    <lineage>
        <taxon>Bacteria</taxon>
        <taxon>Pseudomonadati</taxon>
        <taxon>Pseudomonadota</taxon>
        <taxon>Gammaproteobacteria</taxon>
        <taxon>Vibrionales</taxon>
        <taxon>Vibrionaceae</taxon>
        <taxon>Photobacterium</taxon>
    </lineage>
</organism>